<evidence type="ECO:0000313" key="4">
    <source>
        <dbReference type="EMBL" id="ANO58292.1"/>
    </source>
</evidence>
<dbReference type="InterPro" id="IPR029063">
    <property type="entry name" value="SAM-dependent_MTases_sf"/>
</dbReference>
<dbReference type="InterPro" id="IPR000682">
    <property type="entry name" value="PCMT"/>
</dbReference>
<dbReference type="Gene3D" id="3.40.50.150">
    <property type="entry name" value="Vaccinia Virus protein VP39"/>
    <property type="match status" value="1"/>
</dbReference>
<dbReference type="GO" id="GO:0032259">
    <property type="term" value="P:methylation"/>
    <property type="evidence" value="ECO:0007669"/>
    <property type="project" value="UniProtKB-KW"/>
</dbReference>
<dbReference type="PANTHER" id="PTHR11579">
    <property type="entry name" value="PROTEIN-L-ISOASPARTATE O-METHYLTRANSFERASE"/>
    <property type="match status" value="1"/>
</dbReference>
<keyword evidence="4" id="KW-0808">Transferase</keyword>
<proteinExistence type="inferred from homology"/>
<accession>A0A1B0Z263</accession>
<dbReference type="GO" id="GO:0004719">
    <property type="term" value="F:protein-L-isoaspartate (D-aspartate) O-methyltransferase activity"/>
    <property type="evidence" value="ECO:0007669"/>
    <property type="project" value="InterPro"/>
</dbReference>
<evidence type="ECO:0000256" key="1">
    <source>
        <dbReference type="ARBA" id="ARBA00005369"/>
    </source>
</evidence>
<keyword evidence="4" id="KW-0489">Methyltransferase</keyword>
<protein>
    <recommendedName>
        <fullName evidence="2">Protein-L-isoaspartate O-methyltransferase</fullName>
    </recommendedName>
    <alternativeName>
        <fullName evidence="3">Protein L-isoaspartyl methyltransferase</fullName>
    </alternativeName>
</protein>
<dbReference type="PANTHER" id="PTHR11579:SF18">
    <property type="entry name" value="PROTEIN-L-ISOASPARTATE O-METHYLTRANSFERASE"/>
    <property type="match status" value="1"/>
</dbReference>
<evidence type="ECO:0000256" key="3">
    <source>
        <dbReference type="ARBA" id="ARBA00030757"/>
    </source>
</evidence>
<dbReference type="GO" id="GO:0005737">
    <property type="term" value="C:cytoplasm"/>
    <property type="evidence" value="ECO:0007669"/>
    <property type="project" value="TreeGrafter"/>
</dbReference>
<comment type="similarity">
    <text evidence="1">Belongs to the methyltransferase superfamily. L-isoaspartyl/D-aspartyl protein methyltransferase family.</text>
</comment>
<dbReference type="SUPFAM" id="SSF53335">
    <property type="entry name" value="S-adenosyl-L-methionine-dependent methyltransferases"/>
    <property type="match status" value="1"/>
</dbReference>
<reference evidence="4" key="1">
    <citation type="submission" date="2015-11" db="EMBL/GenBank/DDBJ databases">
        <title>Genomes of Abundant and Widespread Viruses from the Deep Ocean.</title>
        <authorList>
            <person name="Mizuno C.M."/>
            <person name="Ghai R."/>
            <person name="Saghai A."/>
            <person name="Lopez-Garcia P."/>
            <person name="Rodriguez-Valera F."/>
        </authorList>
    </citation>
    <scope>NUCLEOTIDE SEQUENCE</scope>
</reference>
<sequence>MSEFAAIRHNMVECQLRTNKVTNWRLIDAMDDVPRELFVPKQLAGVAYIDEDLMVAPGRYLMEPLVLARLLQAATVTEQDVALDVGCGTGYSSAVLGRLAGTVVGLEPDEALAAQASQTLSSVGADNVIVVSGGVAEGYSRQGPYDVILLNGGVPFVPRSLIDQLAEGGRMVAVVRGASEVVGRATLWIKLRGEISHRVLFDAAVSPLPGIKIKPAFEF</sequence>
<name>A0A1B0Z263_9PROT</name>
<organism evidence="4">
    <name type="scientific">uncultured Alphaproteobacteria bacterium</name>
    <dbReference type="NCBI Taxonomy" id="91750"/>
    <lineage>
        <taxon>Bacteria</taxon>
        <taxon>Pseudomonadati</taxon>
        <taxon>Pseudomonadota</taxon>
        <taxon>Alphaproteobacteria</taxon>
        <taxon>environmental samples</taxon>
    </lineage>
</organism>
<dbReference type="EMBL" id="KT997804">
    <property type="protein sequence ID" value="ANO58292.1"/>
    <property type="molecule type" value="Genomic_DNA"/>
</dbReference>
<evidence type="ECO:0000256" key="2">
    <source>
        <dbReference type="ARBA" id="ARBA00013346"/>
    </source>
</evidence>
<dbReference type="Pfam" id="PF01135">
    <property type="entry name" value="PCMT"/>
    <property type="match status" value="1"/>
</dbReference>
<dbReference type="CDD" id="cd02440">
    <property type="entry name" value="AdoMet_MTases"/>
    <property type="match status" value="1"/>
</dbReference>
<dbReference type="AlphaFoldDB" id="A0A1B0Z263"/>